<dbReference type="Pfam" id="PF03602">
    <property type="entry name" value="Cons_hypoth95"/>
    <property type="match status" value="1"/>
</dbReference>
<dbReference type="SUPFAM" id="SSF53335">
    <property type="entry name" value="S-adenosyl-L-methionine-dependent methyltransferases"/>
    <property type="match status" value="1"/>
</dbReference>
<dbReference type="InterPro" id="IPR029063">
    <property type="entry name" value="SAM-dependent_MTases_sf"/>
</dbReference>
<dbReference type="GO" id="GO:0008168">
    <property type="term" value="F:methyltransferase activity"/>
    <property type="evidence" value="ECO:0007669"/>
    <property type="project" value="UniProtKB-KW"/>
</dbReference>
<dbReference type="AlphaFoldDB" id="A0A6V8MN03"/>
<dbReference type="EMBL" id="BLXX01000014">
    <property type="protein sequence ID" value="GFO61390.1"/>
    <property type="molecule type" value="Genomic_DNA"/>
</dbReference>
<evidence type="ECO:0000256" key="2">
    <source>
        <dbReference type="ARBA" id="ARBA00022679"/>
    </source>
</evidence>
<organism evidence="3 4">
    <name type="scientific">Geomonas silvestris</name>
    <dbReference type="NCBI Taxonomy" id="2740184"/>
    <lineage>
        <taxon>Bacteria</taxon>
        <taxon>Pseudomonadati</taxon>
        <taxon>Thermodesulfobacteriota</taxon>
        <taxon>Desulfuromonadia</taxon>
        <taxon>Geobacterales</taxon>
        <taxon>Geobacteraceae</taxon>
        <taxon>Geomonas</taxon>
    </lineage>
</organism>
<comment type="caution">
    <text evidence="3">The sequence shown here is derived from an EMBL/GenBank/DDBJ whole genome shotgun (WGS) entry which is preliminary data.</text>
</comment>
<reference evidence="4" key="1">
    <citation type="submission" date="2020-06" db="EMBL/GenBank/DDBJ databases">
        <title>Draft genomic sequence of Geomonas sp. Red330.</title>
        <authorList>
            <person name="Itoh H."/>
            <person name="Zhenxing X."/>
            <person name="Ushijima N."/>
            <person name="Masuda Y."/>
            <person name="Shiratori Y."/>
            <person name="Senoo K."/>
        </authorList>
    </citation>
    <scope>NUCLEOTIDE SEQUENCE [LARGE SCALE GENOMIC DNA]</scope>
    <source>
        <strain evidence="4">Red330</strain>
    </source>
</reference>
<dbReference type="NCBIfam" id="TIGR00095">
    <property type="entry name" value="16S rRNA (guanine(966)-N(2))-methyltransferase RsmD"/>
    <property type="match status" value="1"/>
</dbReference>
<accession>A0A6V8MN03</accession>
<protein>
    <submittedName>
        <fullName evidence="3">Methyltransferase</fullName>
    </submittedName>
</protein>
<dbReference type="InterPro" id="IPR004398">
    <property type="entry name" value="RNA_MeTrfase_RsmD"/>
</dbReference>
<keyword evidence="2 3" id="KW-0808">Transferase</keyword>
<dbReference type="CDD" id="cd02440">
    <property type="entry name" value="AdoMet_MTases"/>
    <property type="match status" value="1"/>
</dbReference>
<dbReference type="Proteomes" id="UP000556026">
    <property type="component" value="Unassembled WGS sequence"/>
</dbReference>
<dbReference type="PIRSF" id="PIRSF004553">
    <property type="entry name" value="CHP00095"/>
    <property type="match status" value="1"/>
</dbReference>
<evidence type="ECO:0000256" key="1">
    <source>
        <dbReference type="ARBA" id="ARBA00022603"/>
    </source>
</evidence>
<evidence type="ECO:0000313" key="3">
    <source>
        <dbReference type="EMBL" id="GFO61390.1"/>
    </source>
</evidence>
<dbReference type="InterPro" id="IPR002052">
    <property type="entry name" value="DNA_methylase_N6_adenine_CS"/>
</dbReference>
<gene>
    <name evidence="3" type="ORF">GMST_37150</name>
</gene>
<name>A0A6V8MN03_9BACT</name>
<dbReference type="PANTHER" id="PTHR43542:SF1">
    <property type="entry name" value="METHYLTRANSFERASE"/>
    <property type="match status" value="1"/>
</dbReference>
<dbReference type="Gene3D" id="3.40.50.150">
    <property type="entry name" value="Vaccinia Virus protein VP39"/>
    <property type="match status" value="1"/>
</dbReference>
<proteinExistence type="predicted"/>
<dbReference type="RefSeq" id="WP_183356186.1">
    <property type="nucleotide sequence ID" value="NZ_BLXX01000014.1"/>
</dbReference>
<dbReference type="PROSITE" id="PS00092">
    <property type="entry name" value="N6_MTASE"/>
    <property type="match status" value="1"/>
</dbReference>
<keyword evidence="1 3" id="KW-0489">Methyltransferase</keyword>
<sequence length="193" mass="21148">MRVIAGSARGRRLLAPKNMRVRPTADRVKEALFSILVSRLGEFDEMRVLDLFAGTGNLGIEALSRGAGFAVFVDSHRDSVQLVQKNLELTHLGAQAKVLNQEAHAALNWLARSEAPFHLIFLDPPYHEGLAVRVLELLGTSPLVDAGTTVVAEFATQEDVPRSFGRLQESERRIYGDTALSFLTIADRGAQCP</sequence>
<dbReference type="GO" id="GO:0003676">
    <property type="term" value="F:nucleic acid binding"/>
    <property type="evidence" value="ECO:0007669"/>
    <property type="project" value="InterPro"/>
</dbReference>
<keyword evidence="4" id="KW-1185">Reference proteome</keyword>
<dbReference type="PANTHER" id="PTHR43542">
    <property type="entry name" value="METHYLTRANSFERASE"/>
    <property type="match status" value="1"/>
</dbReference>
<dbReference type="GO" id="GO:0031167">
    <property type="term" value="P:rRNA methylation"/>
    <property type="evidence" value="ECO:0007669"/>
    <property type="project" value="InterPro"/>
</dbReference>
<evidence type="ECO:0000313" key="4">
    <source>
        <dbReference type="Proteomes" id="UP000556026"/>
    </source>
</evidence>